<evidence type="ECO:0000259" key="2">
    <source>
        <dbReference type="Pfam" id="PF13670"/>
    </source>
</evidence>
<feature type="domain" description="PepSY" evidence="2">
    <location>
        <begin position="88"/>
        <end position="140"/>
    </location>
</feature>
<dbReference type="Proteomes" id="UP000267521">
    <property type="component" value="Unassembled WGS sequence"/>
</dbReference>
<evidence type="ECO:0000313" key="4">
    <source>
        <dbReference type="Proteomes" id="UP000267521"/>
    </source>
</evidence>
<gene>
    <name evidence="3" type="ORF">EBQ26_01280</name>
</gene>
<protein>
    <submittedName>
        <fullName evidence="3">PepSY domain-containing protein</fullName>
    </submittedName>
</protein>
<dbReference type="AlphaFoldDB" id="A0A3M6QEA5"/>
<keyword evidence="1" id="KW-0732">Signal</keyword>
<evidence type="ECO:0000256" key="1">
    <source>
        <dbReference type="SAM" id="SignalP"/>
    </source>
</evidence>
<feature type="chain" id="PRO_5018024902" evidence="1">
    <location>
        <begin position="26"/>
        <end position="214"/>
    </location>
</feature>
<dbReference type="Pfam" id="PF13670">
    <property type="entry name" value="PepSY_2"/>
    <property type="match status" value="2"/>
</dbReference>
<name>A0A3M6QEA5_9BURK</name>
<reference evidence="3 4" key="1">
    <citation type="submission" date="2018-10" db="EMBL/GenBank/DDBJ databases">
        <title>Comamonadaceae CDC group NO-1 genome sequencing and assembly.</title>
        <authorList>
            <person name="Bernier A.-M."/>
            <person name="Bernard K."/>
        </authorList>
    </citation>
    <scope>NUCLEOTIDE SEQUENCE [LARGE SCALE GENOMIC DNA]</scope>
    <source>
        <strain evidence="3 4">NML970147</strain>
    </source>
</reference>
<dbReference type="RefSeq" id="WP_122237205.1">
    <property type="nucleotide sequence ID" value="NZ_RDQM01000001.1"/>
</dbReference>
<dbReference type="InterPro" id="IPR025711">
    <property type="entry name" value="PepSY"/>
</dbReference>
<dbReference type="EMBL" id="RDQM01000001">
    <property type="protein sequence ID" value="RMX01434.1"/>
    <property type="molecule type" value="Genomic_DNA"/>
</dbReference>
<comment type="caution">
    <text evidence="3">The sequence shown here is derived from an EMBL/GenBank/DDBJ whole genome shotgun (WGS) entry which is preliminary data.</text>
</comment>
<feature type="signal peptide" evidence="1">
    <location>
        <begin position="1"/>
        <end position="25"/>
    </location>
</feature>
<evidence type="ECO:0000313" key="3">
    <source>
        <dbReference type="EMBL" id="RMX01434.1"/>
    </source>
</evidence>
<accession>A0A3M6QEA5</accession>
<proteinExistence type="predicted"/>
<organism evidence="3 4">
    <name type="scientific">Allofranklinella schreckenbergeri</name>
    <dbReference type="NCBI Taxonomy" id="1076744"/>
    <lineage>
        <taxon>Bacteria</taxon>
        <taxon>Pseudomonadati</taxon>
        <taxon>Pseudomonadota</taxon>
        <taxon>Betaproteobacteria</taxon>
        <taxon>Burkholderiales</taxon>
        <taxon>Comamonadaceae</taxon>
        <taxon>Allofranklinella</taxon>
    </lineage>
</organism>
<feature type="domain" description="PepSY" evidence="2">
    <location>
        <begin position="158"/>
        <end position="210"/>
    </location>
</feature>
<sequence>MKKTSLRLAAAVALGATLFAGQAQAATNAVEALQAFQAQGYQAIYDLELRHGVWTAEGTTLSGARVDLLLDANNHVSEVTAATAAQVGWQRVTQHLYNLGYRNVHDVEMDDGFWKAEARNLAGFEVELVLHPLTLEVLNDKIDGLGSAVPGVGNPLLTAQQIYAALANAGYRHIHDLEFEGGHWEAEAVNAVGQRVDVRVDPFTGAVVREHLDD</sequence>